<accession>A0A7S3JZM0</accession>
<dbReference type="PROSITE" id="PS00154">
    <property type="entry name" value="ATPASE_E1_E2"/>
    <property type="match status" value="1"/>
</dbReference>
<evidence type="ECO:0000256" key="9">
    <source>
        <dbReference type="ARBA" id="ARBA00022989"/>
    </source>
</evidence>
<keyword evidence="19" id="KW-0175">Coiled coil</keyword>
<feature type="transmembrane region" description="Helical" evidence="18">
    <location>
        <begin position="1055"/>
        <end position="1081"/>
    </location>
</feature>
<feature type="transmembrane region" description="Helical" evidence="18">
    <location>
        <begin position="378"/>
        <end position="411"/>
    </location>
</feature>
<feature type="binding site" evidence="16">
    <location>
        <position position="650"/>
    </location>
    <ligand>
        <name>ATP</name>
        <dbReference type="ChEBI" id="CHEBI:30616"/>
    </ligand>
</feature>
<dbReference type="Gene3D" id="3.40.50.1000">
    <property type="entry name" value="HAD superfamily/HAD-like"/>
    <property type="match status" value="1"/>
</dbReference>
<feature type="binding site" evidence="17">
    <location>
        <position position="448"/>
    </location>
    <ligand>
        <name>Mg(2+)</name>
        <dbReference type="ChEBI" id="CHEBI:18420"/>
    </ligand>
</feature>
<feature type="binding site" evidence="16">
    <location>
        <position position="903"/>
    </location>
    <ligand>
        <name>ATP</name>
        <dbReference type="ChEBI" id="CHEBI:30616"/>
    </ligand>
</feature>
<dbReference type="InterPro" id="IPR008250">
    <property type="entry name" value="ATPase_P-typ_transduc_dom_A_sf"/>
</dbReference>
<evidence type="ECO:0000256" key="8">
    <source>
        <dbReference type="ARBA" id="ARBA00022967"/>
    </source>
</evidence>
<comment type="similarity">
    <text evidence="2 18">Belongs to the cation transport ATPase (P-type) (TC 3.A.3) family. Type IV subfamily.</text>
</comment>
<dbReference type="PANTHER" id="PTHR24092">
    <property type="entry name" value="PROBABLE PHOSPHOLIPID-TRANSPORTING ATPASE"/>
    <property type="match status" value="1"/>
</dbReference>
<evidence type="ECO:0000256" key="12">
    <source>
        <dbReference type="ARBA" id="ARBA00023201"/>
    </source>
</evidence>
<feature type="transmembrane region" description="Helical" evidence="18">
    <location>
        <begin position="313"/>
        <end position="332"/>
    </location>
</feature>
<evidence type="ECO:0000256" key="17">
    <source>
        <dbReference type="PIRSR" id="PIRSR606539-3"/>
    </source>
</evidence>
<dbReference type="GO" id="GO:0016887">
    <property type="term" value="F:ATP hydrolysis activity"/>
    <property type="evidence" value="ECO:0007669"/>
    <property type="project" value="InterPro"/>
</dbReference>
<feature type="binding site" evidence="16">
    <location>
        <position position="897"/>
    </location>
    <ligand>
        <name>ATP</name>
        <dbReference type="ChEBI" id="CHEBI:30616"/>
    </ligand>
</feature>
<feature type="binding site" evidence="16">
    <location>
        <position position="766"/>
    </location>
    <ligand>
        <name>ATP</name>
        <dbReference type="ChEBI" id="CHEBI:30616"/>
    </ligand>
</feature>
<evidence type="ECO:0000256" key="1">
    <source>
        <dbReference type="ARBA" id="ARBA00004141"/>
    </source>
</evidence>
<feature type="binding site" evidence="17">
    <location>
        <position position="446"/>
    </location>
    <ligand>
        <name>Mg(2+)</name>
        <dbReference type="ChEBI" id="CHEBI:18420"/>
    </ligand>
</feature>
<comment type="catalytic activity">
    <reaction evidence="13 18">
        <text>ATP + H2O + phospholipidSide 1 = ADP + phosphate + phospholipidSide 2.</text>
        <dbReference type="EC" id="7.6.2.1"/>
    </reaction>
</comment>
<keyword evidence="8 18" id="KW-1278">Translocase</keyword>
<comment type="catalytic activity">
    <reaction evidence="14">
        <text>Na(+)(in) + ATP + H2O = Na(+)(out) + ADP + phosphate + H(+)</text>
        <dbReference type="Rhea" id="RHEA:14633"/>
        <dbReference type="ChEBI" id="CHEBI:15377"/>
        <dbReference type="ChEBI" id="CHEBI:15378"/>
        <dbReference type="ChEBI" id="CHEBI:29101"/>
        <dbReference type="ChEBI" id="CHEBI:30616"/>
        <dbReference type="ChEBI" id="CHEBI:43474"/>
        <dbReference type="ChEBI" id="CHEBI:456216"/>
        <dbReference type="EC" id="7.2.2.3"/>
    </reaction>
    <physiologicalReaction direction="left-to-right" evidence="14">
        <dbReference type="Rhea" id="RHEA:14634"/>
    </physiologicalReaction>
</comment>
<keyword evidence="10" id="KW-0915">Sodium</keyword>
<dbReference type="Gene3D" id="3.40.1110.10">
    <property type="entry name" value="Calcium-transporting ATPase, cytoplasmic domain N"/>
    <property type="match status" value="1"/>
</dbReference>
<evidence type="ECO:0000256" key="13">
    <source>
        <dbReference type="ARBA" id="ARBA00034036"/>
    </source>
</evidence>
<dbReference type="Pfam" id="PF16209">
    <property type="entry name" value="PhoLip_ATPase_N"/>
    <property type="match status" value="1"/>
</dbReference>
<keyword evidence="12" id="KW-0406">Ion transport</keyword>
<dbReference type="SUPFAM" id="SSF81665">
    <property type="entry name" value="Calcium ATPase, transmembrane domain M"/>
    <property type="match status" value="1"/>
</dbReference>
<dbReference type="InterPro" id="IPR006539">
    <property type="entry name" value="P-type_ATPase_IV"/>
</dbReference>
<dbReference type="AlphaFoldDB" id="A0A7S3JZM0"/>
<organism evidence="23">
    <name type="scientific">Aureoumbra lagunensis</name>
    <dbReference type="NCBI Taxonomy" id="44058"/>
    <lineage>
        <taxon>Eukaryota</taxon>
        <taxon>Sar</taxon>
        <taxon>Stramenopiles</taxon>
        <taxon>Ochrophyta</taxon>
        <taxon>Pelagophyceae</taxon>
        <taxon>Pelagomonadales</taxon>
        <taxon>Aureoumbra</taxon>
    </lineage>
</organism>
<evidence type="ECO:0000256" key="15">
    <source>
        <dbReference type="PIRSR" id="PIRSR606539-1"/>
    </source>
</evidence>
<feature type="transmembrane region" description="Helical" evidence="18">
    <location>
        <begin position="81"/>
        <end position="100"/>
    </location>
</feature>
<feature type="region of interest" description="Disordered" evidence="20">
    <location>
        <begin position="611"/>
        <end position="637"/>
    </location>
</feature>
<feature type="binding site" evidence="16">
    <location>
        <position position="446"/>
    </location>
    <ligand>
        <name>ATP</name>
        <dbReference type="ChEBI" id="CHEBI:30616"/>
    </ligand>
</feature>
<feature type="active site" description="4-aspartylphosphate intermediate" evidence="15">
    <location>
        <position position="446"/>
    </location>
</feature>
<dbReference type="FunFam" id="3.40.50.1000:FF:000001">
    <property type="entry name" value="Phospholipid-transporting ATPase IC"/>
    <property type="match status" value="1"/>
</dbReference>
<name>A0A7S3JZM0_9STRA</name>
<dbReference type="InterPro" id="IPR023298">
    <property type="entry name" value="ATPase_P-typ_TM_dom_sf"/>
</dbReference>
<proteinExistence type="inferred from homology"/>
<protein>
    <recommendedName>
        <fullName evidence="18">Phospholipid-transporting ATPase</fullName>
        <ecNumber evidence="18">7.6.2.1</ecNumber>
    </recommendedName>
</protein>
<dbReference type="EMBL" id="HBIJ01012163">
    <property type="protein sequence ID" value="CAE0367526.1"/>
    <property type="molecule type" value="Transcribed_RNA"/>
</dbReference>
<evidence type="ECO:0000256" key="2">
    <source>
        <dbReference type="ARBA" id="ARBA00008109"/>
    </source>
</evidence>
<feature type="transmembrane region" description="Helical" evidence="18">
    <location>
        <begin position="1101"/>
        <end position="1120"/>
    </location>
</feature>
<feature type="binding site" evidence="16">
    <location>
        <position position="447"/>
    </location>
    <ligand>
        <name>ATP</name>
        <dbReference type="ChEBI" id="CHEBI:30616"/>
    </ligand>
</feature>
<keyword evidence="12" id="KW-0739">Sodium transport</keyword>
<dbReference type="InterPro" id="IPR023214">
    <property type="entry name" value="HAD_sf"/>
</dbReference>
<dbReference type="Gene3D" id="2.70.150.10">
    <property type="entry name" value="Calcium-transporting ATPase, cytoplasmic transduction domain A"/>
    <property type="match status" value="1"/>
</dbReference>
<dbReference type="SUPFAM" id="SSF81660">
    <property type="entry name" value="Metal cation-transporting ATPase, ATP-binding domain N"/>
    <property type="match status" value="1"/>
</dbReference>
<dbReference type="FunFam" id="3.40.50.1000:FF:000014">
    <property type="entry name" value="Phospholipid-transporting ATPase"/>
    <property type="match status" value="1"/>
</dbReference>
<feature type="transmembrane region" description="Helical" evidence="18">
    <location>
        <begin position="106"/>
        <end position="125"/>
    </location>
</feature>
<dbReference type="GO" id="GO:0045332">
    <property type="term" value="P:phospholipid translocation"/>
    <property type="evidence" value="ECO:0007669"/>
    <property type="project" value="TreeGrafter"/>
</dbReference>
<evidence type="ECO:0000256" key="3">
    <source>
        <dbReference type="ARBA" id="ARBA00022692"/>
    </source>
</evidence>
<dbReference type="InterPro" id="IPR018303">
    <property type="entry name" value="ATPase_P-typ_P_site"/>
</dbReference>
<feature type="transmembrane region" description="Helical" evidence="18">
    <location>
        <begin position="979"/>
        <end position="1003"/>
    </location>
</feature>
<dbReference type="SFLD" id="SFLDG00002">
    <property type="entry name" value="C1.7:_P-type_atpase_like"/>
    <property type="match status" value="1"/>
</dbReference>
<keyword evidence="12" id="KW-0813">Transport</keyword>
<feature type="coiled-coil region" evidence="19">
    <location>
        <begin position="818"/>
        <end position="845"/>
    </location>
</feature>
<dbReference type="GO" id="GO:0005524">
    <property type="term" value="F:ATP binding"/>
    <property type="evidence" value="ECO:0007669"/>
    <property type="project" value="UniProtKB-UniRule"/>
</dbReference>
<dbReference type="InterPro" id="IPR036412">
    <property type="entry name" value="HAD-like_sf"/>
</dbReference>
<feature type="transmembrane region" description="Helical" evidence="18">
    <location>
        <begin position="1015"/>
        <end position="1034"/>
    </location>
</feature>
<comment type="cofactor">
    <cofactor evidence="17">
        <name>Mg(2+)</name>
        <dbReference type="ChEBI" id="CHEBI:18420"/>
    </cofactor>
</comment>
<evidence type="ECO:0000256" key="11">
    <source>
        <dbReference type="ARBA" id="ARBA00023136"/>
    </source>
</evidence>
<keyword evidence="11 18" id="KW-0472">Membrane</keyword>
<feature type="binding site" evidence="16">
    <location>
        <position position="448"/>
    </location>
    <ligand>
        <name>ATP</name>
        <dbReference type="ChEBI" id="CHEBI:30616"/>
    </ligand>
</feature>
<dbReference type="NCBIfam" id="TIGR01652">
    <property type="entry name" value="ATPase-Plipid"/>
    <property type="match status" value="1"/>
</dbReference>
<evidence type="ECO:0000256" key="5">
    <source>
        <dbReference type="ARBA" id="ARBA00022741"/>
    </source>
</evidence>
<feature type="binding site" evidence="16">
    <location>
        <position position="549"/>
    </location>
    <ligand>
        <name>ATP</name>
        <dbReference type="ChEBI" id="CHEBI:30616"/>
    </ligand>
</feature>
<reference evidence="23" key="1">
    <citation type="submission" date="2021-01" db="EMBL/GenBank/DDBJ databases">
        <authorList>
            <person name="Corre E."/>
            <person name="Pelletier E."/>
            <person name="Niang G."/>
            <person name="Scheremetjew M."/>
            <person name="Finn R."/>
            <person name="Kale V."/>
            <person name="Holt S."/>
            <person name="Cochrane G."/>
            <person name="Meng A."/>
            <person name="Brown T."/>
            <person name="Cohen L."/>
        </authorList>
    </citation>
    <scope>NUCLEOTIDE SEQUENCE</scope>
    <source>
        <strain evidence="23">CCMP1510</strain>
    </source>
</reference>
<dbReference type="InterPro" id="IPR023299">
    <property type="entry name" value="ATPase_P-typ_cyto_dom_N"/>
</dbReference>
<dbReference type="SFLD" id="SFLDF00027">
    <property type="entry name" value="p-type_atpase"/>
    <property type="match status" value="1"/>
</dbReference>
<evidence type="ECO:0000256" key="6">
    <source>
        <dbReference type="ARBA" id="ARBA00022840"/>
    </source>
</evidence>
<dbReference type="NCBIfam" id="TIGR01494">
    <property type="entry name" value="ATPase_P-type"/>
    <property type="match status" value="1"/>
</dbReference>
<dbReference type="SUPFAM" id="SSF56784">
    <property type="entry name" value="HAD-like"/>
    <property type="match status" value="1"/>
</dbReference>
<feature type="transmembrane region" description="Helical" evidence="18">
    <location>
        <begin position="1197"/>
        <end position="1220"/>
    </location>
</feature>
<evidence type="ECO:0000256" key="16">
    <source>
        <dbReference type="PIRSR" id="PIRSR606539-2"/>
    </source>
</evidence>
<keyword evidence="4 17" id="KW-0479">Metal-binding</keyword>
<evidence type="ECO:0000259" key="21">
    <source>
        <dbReference type="Pfam" id="PF16209"/>
    </source>
</evidence>
<dbReference type="EC" id="7.6.2.1" evidence="18"/>
<dbReference type="InterPro" id="IPR032631">
    <property type="entry name" value="P-type_ATPase_N"/>
</dbReference>
<dbReference type="Pfam" id="PF16212">
    <property type="entry name" value="PhoLip_ATPase_C"/>
    <property type="match status" value="1"/>
</dbReference>
<dbReference type="InterPro" id="IPR044492">
    <property type="entry name" value="P_typ_ATPase_HD_dom"/>
</dbReference>
<feature type="binding site" evidence="17">
    <location>
        <position position="925"/>
    </location>
    <ligand>
        <name>Mg(2+)</name>
        <dbReference type="ChEBI" id="CHEBI:18420"/>
    </ligand>
</feature>
<feature type="transmembrane region" description="Helical" evidence="18">
    <location>
        <begin position="1141"/>
        <end position="1165"/>
    </location>
</feature>
<dbReference type="PANTHER" id="PTHR24092:SF218">
    <property type="entry name" value="PHOSPHOLIPID-TRANSPORTING ATPASE"/>
    <property type="match status" value="1"/>
</dbReference>
<feature type="binding site" evidence="16">
    <location>
        <position position="593"/>
    </location>
    <ligand>
        <name>ATP</name>
        <dbReference type="ChEBI" id="CHEBI:30616"/>
    </ligand>
</feature>
<keyword evidence="6 16" id="KW-0067">ATP-binding</keyword>
<evidence type="ECO:0000256" key="19">
    <source>
        <dbReference type="SAM" id="Coils"/>
    </source>
</evidence>
<dbReference type="InterPro" id="IPR001757">
    <property type="entry name" value="P_typ_ATPase"/>
</dbReference>
<comment type="subcellular location">
    <subcellularLocation>
        <location evidence="1 18">Membrane</location>
        <topology evidence="1 18">Multi-pass membrane protein</topology>
    </subcellularLocation>
</comment>
<dbReference type="SUPFAM" id="SSF81653">
    <property type="entry name" value="Calcium ATPase, transduction domain A"/>
    <property type="match status" value="1"/>
</dbReference>
<evidence type="ECO:0000256" key="14">
    <source>
        <dbReference type="ARBA" id="ARBA00049499"/>
    </source>
</evidence>
<evidence type="ECO:0000256" key="4">
    <source>
        <dbReference type="ARBA" id="ARBA00022723"/>
    </source>
</evidence>
<feature type="binding site" evidence="16">
    <location>
        <position position="684"/>
    </location>
    <ligand>
        <name>ATP</name>
        <dbReference type="ChEBI" id="CHEBI:30616"/>
    </ligand>
</feature>
<feature type="binding site" evidence="16">
    <location>
        <position position="929"/>
    </location>
    <ligand>
        <name>ATP</name>
        <dbReference type="ChEBI" id="CHEBI:30616"/>
    </ligand>
</feature>
<dbReference type="PRINTS" id="PR00119">
    <property type="entry name" value="CATATPASE"/>
</dbReference>
<evidence type="ECO:0000256" key="7">
    <source>
        <dbReference type="ARBA" id="ARBA00022842"/>
    </source>
</evidence>
<keyword evidence="7 17" id="KW-0460">Magnesium</keyword>
<evidence type="ECO:0000259" key="22">
    <source>
        <dbReference type="Pfam" id="PF16212"/>
    </source>
</evidence>
<dbReference type="InterPro" id="IPR032630">
    <property type="entry name" value="P_typ_ATPase_c"/>
</dbReference>
<evidence type="ECO:0000256" key="10">
    <source>
        <dbReference type="ARBA" id="ARBA00023053"/>
    </source>
</evidence>
<dbReference type="Pfam" id="PF13246">
    <property type="entry name" value="Cation_ATPase"/>
    <property type="match status" value="1"/>
</dbReference>
<evidence type="ECO:0000256" key="20">
    <source>
        <dbReference type="SAM" id="MobiDB-lite"/>
    </source>
</evidence>
<feature type="binding site" evidence="16">
    <location>
        <position position="767"/>
    </location>
    <ligand>
        <name>ATP</name>
        <dbReference type="ChEBI" id="CHEBI:30616"/>
    </ligand>
</feature>
<feature type="domain" description="P-type ATPase C-terminal" evidence="22">
    <location>
        <begin position="951"/>
        <end position="1222"/>
    </location>
</feature>
<dbReference type="GO" id="GO:0005886">
    <property type="term" value="C:plasma membrane"/>
    <property type="evidence" value="ECO:0007669"/>
    <property type="project" value="TreeGrafter"/>
</dbReference>
<dbReference type="GO" id="GO:0000287">
    <property type="term" value="F:magnesium ion binding"/>
    <property type="evidence" value="ECO:0007669"/>
    <property type="project" value="UniProtKB-UniRule"/>
</dbReference>
<feature type="domain" description="P-type ATPase N-terminal" evidence="21">
    <location>
        <begin position="51"/>
        <end position="92"/>
    </location>
</feature>
<dbReference type="GO" id="GO:0140326">
    <property type="term" value="F:ATPase-coupled intramembrane lipid transporter activity"/>
    <property type="evidence" value="ECO:0007669"/>
    <property type="project" value="UniProtKB-EC"/>
</dbReference>
<feature type="binding site" evidence="16">
    <location>
        <position position="765"/>
    </location>
    <ligand>
        <name>ATP</name>
        <dbReference type="ChEBI" id="CHEBI:30616"/>
    </ligand>
</feature>
<keyword evidence="9 18" id="KW-1133">Transmembrane helix</keyword>
<feature type="binding site" evidence="17">
    <location>
        <position position="929"/>
    </location>
    <ligand>
        <name>Mg(2+)</name>
        <dbReference type="ChEBI" id="CHEBI:18420"/>
    </ligand>
</feature>
<dbReference type="SFLD" id="SFLDS00003">
    <property type="entry name" value="Haloacid_Dehalogenase"/>
    <property type="match status" value="1"/>
</dbReference>
<gene>
    <name evidence="23" type="ORF">ALAG00032_LOCUS8283</name>
</gene>
<evidence type="ECO:0000256" key="18">
    <source>
        <dbReference type="RuleBase" id="RU362033"/>
    </source>
</evidence>
<feature type="binding site" evidence="16">
    <location>
        <position position="928"/>
    </location>
    <ligand>
        <name>ATP</name>
        <dbReference type="ChEBI" id="CHEBI:30616"/>
    </ligand>
</feature>
<evidence type="ECO:0000313" key="23">
    <source>
        <dbReference type="EMBL" id="CAE0367526.1"/>
    </source>
</evidence>
<dbReference type="GO" id="GO:0008554">
    <property type="term" value="F:P-type sodium transporter activity"/>
    <property type="evidence" value="ECO:0007669"/>
    <property type="project" value="UniProtKB-EC"/>
</dbReference>
<keyword evidence="5 16" id="KW-0547">Nucleotide-binding</keyword>
<sequence>MSSQKGDDEARLVEANDIKKNVSVKSEKKEWLWGKPKETVRRVEIGFDSPHVDNTATTSKYTILSFFPLALFGQFRRFANMYFLLVGLLMYFGETTGYFLSPYPAATTLAPLALVVAVSLLQEALTDLARHKADAEVNNRPTDLVNPSEQVPQFKVKTGKIIRVLNGDQIPADLVILATSTEANSCYIDTASIDGETSLKIRRAPQLEHPLTWMTEAAPKDEHQLHAIMEELEGVVECDPPNEHINSFTGTLKYAQCDELVPLSKDHVVLRGSSLHTDWLLGLAIYTGEDTKLALNARTPPQKLSRLDRVSNSVVLAIFGCQIALALITAGLQQTFEDKEFQNLWYVGFQNNKQIQRSGYIENTRWPDLEFSSSRQSFGWSFCTFLILYVNFIPLSLYVSLEMCFLVLVIFVNLDIKMYHAPTNTPALARSPTITDLGQVQYIFSDKTGTLTRNEMKLRRMIVHGIVYAVPEEDPEANRPDVQNGMQTPGGKEVLGDEGLPNINELATKACHEKDEYAACILEALMLCNTVVVENKNGVIKYQAESPDEGALVDGALHAGYKLFARTEHVLVGETPALNGARRSWHILATNEFDNDRKRMSIFLRESFDDEHAPQRDGRPMLASQPSIKSTQSDKEGGASLRGKVLLLCKGADNTMLAAAAPTNLDGLDDMRDRLDEFARQGLRTLVFGVRIFEEDEFESWHSEYYAPALASLSDRDGMLKKAAAVAEHMLTIVGATAIEDKLQIGVPETIATLAKAGIKLWVLTGDKRETAIEIGKSCRLLRPGMPLAILSSKASLSELKAALLKLYHLSGASPEKDVKDKKERAAVEQKLQELRQENNGSLNNFGDCAVWQKSDSEQVRALVIDGEAMTLLFGDRATEMILFSILSKCGSIIACRVTPKQKAQLVKLVQEHVKPTPVTLAIGDGANDVNMIMSAQVGVGISGHEGLQAVNASDFAIAQFRYLLRLLLIHGRWGYRRVCILINFSFYKNACLAATLFIYTNFTGYSGTSLFSDYFTALFNFFLFLMIFYTAIFDQDVDDEYVHKYPQLYASGRCNLDLNVTLALNWIFMALLHAAIIFFLPAGALSLGTGDRTDLVSYEAFGAVVSCGFINYMNLKVLFETRYFTYPLAASGKQCERKNIGILGSTWFAAVFNTVFFYLGLYVAGAVGDGTSFIFQMLPFWNVGATILGHSTTWAITFLVIAACAAVDFIKYAIVIYFFPSPISVSIERCRLGLDNTDENGKKTKEATTQEDLEALKKNHHVENNA</sequence>
<keyword evidence="3 18" id="KW-0812">Transmembrane</keyword>